<dbReference type="PANTHER" id="PTHR43580:SF2">
    <property type="entry name" value="CYTOKINE-LIKE NUCLEAR FACTOR N-PAC"/>
    <property type="match status" value="1"/>
</dbReference>
<sequence>MTRIAFLGLGRMGVPMARRLLAAGHDLTVWNRTAAKAAPLAGAGAAVAGTPAEAVAGRDLVVTMLADGAAVEDVLLGPGGAAPALAPGTVIADMSTIGPDAAGRVRRRLPEGVAFVDAPVSGSVPQAEAGELVILAGGTEADVARCAGALEALGRVRHVGPPGAGAALKLVLNGVLVANFAVLGEALAFADRLGVDTGLALDALSALSPQAGRLKESTPDETPRFTLGLAAKDIRLVLNEARTAEAHAGGVLSAVQARVDAALAAGLAGRDLTALAEHTRSRTGRTSPMRVKIGNPPTVPAPPNTAYSHTAYVTQGPMLYVSGQIALGEDGEIDAPGDIARQSEVIFSLLERILAAHGAGFEDVVNIRSFLTDLDLRREYGAVRARYFTGEPPTSTTVEVPRLFHPDALLEVEIVAAVP</sequence>
<dbReference type="Pfam" id="PF03446">
    <property type="entry name" value="NAD_binding_2"/>
    <property type="match status" value="1"/>
</dbReference>
<dbReference type="GO" id="GO:0016491">
    <property type="term" value="F:oxidoreductase activity"/>
    <property type="evidence" value="ECO:0007669"/>
    <property type="project" value="InterPro"/>
</dbReference>
<reference evidence="4 5" key="1">
    <citation type="submission" date="2019-06" db="EMBL/GenBank/DDBJ databases">
        <title>Sequencing the genomes of 1000 actinobacteria strains.</title>
        <authorList>
            <person name="Klenk H.-P."/>
        </authorList>
    </citation>
    <scope>NUCLEOTIDE SEQUENCE [LARGE SCALE GENOMIC DNA]</scope>
    <source>
        <strain evidence="4 5">DSM 45043</strain>
    </source>
</reference>
<accession>A0A543IJ15</accession>
<dbReference type="Proteomes" id="UP000316706">
    <property type="component" value="Unassembled WGS sequence"/>
</dbReference>
<evidence type="ECO:0000256" key="1">
    <source>
        <dbReference type="SAM" id="MobiDB-lite"/>
    </source>
</evidence>
<dbReference type="EMBL" id="VFPO01000001">
    <property type="protein sequence ID" value="TQM70564.1"/>
    <property type="molecule type" value="Genomic_DNA"/>
</dbReference>
<dbReference type="InterPro" id="IPR008927">
    <property type="entry name" value="6-PGluconate_DH-like_C_sf"/>
</dbReference>
<dbReference type="InterPro" id="IPR006115">
    <property type="entry name" value="6PGDH_NADP-bd"/>
</dbReference>
<dbReference type="GO" id="GO:0050661">
    <property type="term" value="F:NADP binding"/>
    <property type="evidence" value="ECO:0007669"/>
    <property type="project" value="InterPro"/>
</dbReference>
<evidence type="ECO:0000259" key="3">
    <source>
        <dbReference type="Pfam" id="PF14833"/>
    </source>
</evidence>
<dbReference type="Gene3D" id="3.40.50.720">
    <property type="entry name" value="NAD(P)-binding Rossmann-like Domain"/>
    <property type="match status" value="1"/>
</dbReference>
<dbReference type="Gene3D" id="3.30.1330.40">
    <property type="entry name" value="RutC-like"/>
    <property type="match status" value="1"/>
</dbReference>
<dbReference type="Pfam" id="PF14833">
    <property type="entry name" value="NAD_binding_11"/>
    <property type="match status" value="1"/>
</dbReference>
<dbReference type="InterPro" id="IPR051265">
    <property type="entry name" value="HIBADH-related_NP60_sf"/>
</dbReference>
<dbReference type="InterPro" id="IPR029154">
    <property type="entry name" value="HIBADH-like_NADP-bd"/>
</dbReference>
<gene>
    <name evidence="4" type="ORF">FHX41_4294</name>
</gene>
<evidence type="ECO:0000259" key="2">
    <source>
        <dbReference type="Pfam" id="PF03446"/>
    </source>
</evidence>
<dbReference type="Gene3D" id="1.10.1040.10">
    <property type="entry name" value="N-(1-d-carboxylethyl)-l-norvaline Dehydrogenase, domain 2"/>
    <property type="match status" value="1"/>
</dbReference>
<dbReference type="Pfam" id="PF01042">
    <property type="entry name" value="Ribonuc_L-PSP"/>
    <property type="match status" value="1"/>
</dbReference>
<name>A0A543IJ15_9ACTN</name>
<dbReference type="OrthoDB" id="3185659at2"/>
<dbReference type="SUPFAM" id="SSF55298">
    <property type="entry name" value="YjgF-like"/>
    <property type="match status" value="1"/>
</dbReference>
<feature type="domain" description="3-hydroxyisobutyrate dehydrogenase-like NAD-binding" evidence="3">
    <location>
        <begin position="163"/>
        <end position="277"/>
    </location>
</feature>
<dbReference type="InterPro" id="IPR002204">
    <property type="entry name" value="3-OH-isobutyrate_DH-rel_CS"/>
</dbReference>
<dbReference type="SUPFAM" id="SSF51735">
    <property type="entry name" value="NAD(P)-binding Rossmann-fold domains"/>
    <property type="match status" value="1"/>
</dbReference>
<keyword evidence="5" id="KW-1185">Reference proteome</keyword>
<protein>
    <submittedName>
        <fullName evidence="4">3-hydroxyisobutyrate dehydrogenase-like beta-hydroxyacid dehydrogenase</fullName>
    </submittedName>
</protein>
<organism evidence="4 5">
    <name type="scientific">Actinomadura hallensis</name>
    <dbReference type="NCBI Taxonomy" id="337895"/>
    <lineage>
        <taxon>Bacteria</taxon>
        <taxon>Bacillati</taxon>
        <taxon>Actinomycetota</taxon>
        <taxon>Actinomycetes</taxon>
        <taxon>Streptosporangiales</taxon>
        <taxon>Thermomonosporaceae</taxon>
        <taxon>Actinomadura</taxon>
    </lineage>
</organism>
<dbReference type="GO" id="GO:0051287">
    <property type="term" value="F:NAD binding"/>
    <property type="evidence" value="ECO:0007669"/>
    <property type="project" value="InterPro"/>
</dbReference>
<dbReference type="PROSITE" id="PS00895">
    <property type="entry name" value="3_HYDROXYISOBUT_DH"/>
    <property type="match status" value="1"/>
</dbReference>
<feature type="domain" description="6-phosphogluconate dehydrogenase NADP-binding" evidence="2">
    <location>
        <begin position="3"/>
        <end position="156"/>
    </location>
</feature>
<dbReference type="SUPFAM" id="SSF48179">
    <property type="entry name" value="6-phosphogluconate dehydrogenase C-terminal domain-like"/>
    <property type="match status" value="1"/>
</dbReference>
<proteinExistence type="predicted"/>
<dbReference type="AlphaFoldDB" id="A0A543IJ15"/>
<dbReference type="InterPro" id="IPR036291">
    <property type="entry name" value="NAD(P)-bd_dom_sf"/>
</dbReference>
<dbReference type="InterPro" id="IPR006175">
    <property type="entry name" value="YjgF/YER057c/UK114"/>
</dbReference>
<dbReference type="GO" id="GO:0016054">
    <property type="term" value="P:organic acid catabolic process"/>
    <property type="evidence" value="ECO:0007669"/>
    <property type="project" value="UniProtKB-ARBA"/>
</dbReference>
<dbReference type="RefSeq" id="WP_141971509.1">
    <property type="nucleotide sequence ID" value="NZ_VFPO01000001.1"/>
</dbReference>
<evidence type="ECO:0000313" key="5">
    <source>
        <dbReference type="Proteomes" id="UP000316706"/>
    </source>
</evidence>
<dbReference type="InterPro" id="IPR035959">
    <property type="entry name" value="RutC-like_sf"/>
</dbReference>
<dbReference type="PANTHER" id="PTHR43580">
    <property type="entry name" value="OXIDOREDUCTASE GLYR1-RELATED"/>
    <property type="match status" value="1"/>
</dbReference>
<dbReference type="InterPro" id="IPR013328">
    <property type="entry name" value="6PGD_dom2"/>
</dbReference>
<dbReference type="CDD" id="cd00448">
    <property type="entry name" value="YjgF_YER057c_UK114_family"/>
    <property type="match status" value="1"/>
</dbReference>
<feature type="region of interest" description="Disordered" evidence="1">
    <location>
        <begin position="279"/>
        <end position="304"/>
    </location>
</feature>
<comment type="caution">
    <text evidence="4">The sequence shown here is derived from an EMBL/GenBank/DDBJ whole genome shotgun (WGS) entry which is preliminary data.</text>
</comment>
<evidence type="ECO:0000313" key="4">
    <source>
        <dbReference type="EMBL" id="TQM70564.1"/>
    </source>
</evidence>